<sequence>MQNLNDEQNGEAWHKLTDEQKQDLIISYEESFDPANMVSHAQVKASHKEWLEM</sequence>
<dbReference type="RefSeq" id="WP_194112080.1">
    <property type="nucleotide sequence ID" value="NZ_JADFFL010000004.1"/>
</dbReference>
<keyword evidence="2" id="KW-1185">Reference proteome</keyword>
<proteinExistence type="predicted"/>
<reference evidence="1" key="1">
    <citation type="submission" date="2020-10" db="EMBL/GenBank/DDBJ databases">
        <title>Mucilaginibacter mali sp. nov., isolated from rhizosphere soil of apple orchard.</title>
        <authorList>
            <person name="Lee J.-S."/>
            <person name="Kim H.S."/>
            <person name="Kim J.-S."/>
        </authorList>
    </citation>
    <scope>NUCLEOTIDE SEQUENCE</scope>
    <source>
        <strain evidence="1">KCTC 22746</strain>
    </source>
</reference>
<organism evidence="1 2">
    <name type="scientific">Mucilaginibacter myungsuensis</name>
    <dbReference type="NCBI Taxonomy" id="649104"/>
    <lineage>
        <taxon>Bacteria</taxon>
        <taxon>Pseudomonadati</taxon>
        <taxon>Bacteroidota</taxon>
        <taxon>Sphingobacteriia</taxon>
        <taxon>Sphingobacteriales</taxon>
        <taxon>Sphingobacteriaceae</taxon>
        <taxon>Mucilaginibacter</taxon>
    </lineage>
</organism>
<evidence type="ECO:0000313" key="1">
    <source>
        <dbReference type="EMBL" id="MBE9662859.1"/>
    </source>
</evidence>
<comment type="caution">
    <text evidence="1">The sequence shown here is derived from an EMBL/GenBank/DDBJ whole genome shotgun (WGS) entry which is preliminary data.</text>
</comment>
<evidence type="ECO:0000313" key="2">
    <source>
        <dbReference type="Proteomes" id="UP000622475"/>
    </source>
</evidence>
<dbReference type="Proteomes" id="UP000622475">
    <property type="component" value="Unassembled WGS sequence"/>
</dbReference>
<dbReference type="EMBL" id="JADFFL010000004">
    <property type="protein sequence ID" value="MBE9662859.1"/>
    <property type="molecule type" value="Genomic_DNA"/>
</dbReference>
<gene>
    <name evidence="1" type="ORF">IRJ16_13270</name>
</gene>
<name>A0A929KWE8_9SPHI</name>
<dbReference type="AlphaFoldDB" id="A0A929KWE8"/>
<accession>A0A929KWE8</accession>
<protein>
    <submittedName>
        <fullName evidence="1">Uncharacterized protein</fullName>
    </submittedName>
</protein>